<feature type="transmembrane region" description="Helical" evidence="2">
    <location>
        <begin position="84"/>
        <end position="105"/>
    </location>
</feature>
<proteinExistence type="predicted"/>
<dbReference type="AlphaFoldDB" id="A0A286NWD2"/>
<gene>
    <name evidence="3" type="ORF">MYMAC_007140</name>
</gene>
<keyword evidence="2" id="KW-0472">Membrane</keyword>
<protein>
    <submittedName>
        <fullName evidence="3">Polysaccharide biosynthesis protein</fullName>
    </submittedName>
</protein>
<dbReference type="PANTHER" id="PTHR43424">
    <property type="entry name" value="LOCUS PUTATIVE PROTEIN 1-RELATED"/>
    <property type="match status" value="1"/>
</dbReference>
<reference evidence="3 4" key="1">
    <citation type="submission" date="2017-06" db="EMBL/GenBank/DDBJ databases">
        <title>Sequencing and comparative analysis of myxobacterial genomes.</title>
        <authorList>
            <person name="Rupp O."/>
            <person name="Goesmann A."/>
            <person name="Sogaard-Andersen L."/>
        </authorList>
    </citation>
    <scope>NUCLEOTIDE SEQUENCE [LARGE SCALE GENOMIC DNA]</scope>
    <source>
        <strain evidence="3 4">DSM 14697</strain>
    </source>
</reference>
<feature type="transmembrane region" description="Helical" evidence="2">
    <location>
        <begin position="333"/>
        <end position="355"/>
    </location>
</feature>
<accession>A0A286NWD2</accession>
<feature type="transmembrane region" description="Helical" evidence="2">
    <location>
        <begin position="460"/>
        <end position="482"/>
    </location>
</feature>
<organism evidence="3 4">
    <name type="scientific">Corallococcus macrosporus DSM 14697</name>
    <dbReference type="NCBI Taxonomy" id="1189310"/>
    <lineage>
        <taxon>Bacteria</taxon>
        <taxon>Pseudomonadati</taxon>
        <taxon>Myxococcota</taxon>
        <taxon>Myxococcia</taxon>
        <taxon>Myxococcales</taxon>
        <taxon>Cystobacterineae</taxon>
        <taxon>Myxococcaceae</taxon>
        <taxon>Corallococcus</taxon>
    </lineage>
</organism>
<dbReference type="CDD" id="cd13128">
    <property type="entry name" value="MATE_Wzx_like"/>
    <property type="match status" value="1"/>
</dbReference>
<feature type="transmembrane region" description="Helical" evidence="2">
    <location>
        <begin position="214"/>
        <end position="232"/>
    </location>
</feature>
<dbReference type="InterPro" id="IPR052556">
    <property type="entry name" value="PolySynth_Transporter"/>
</dbReference>
<dbReference type="Proteomes" id="UP000217343">
    <property type="component" value="Chromosome"/>
</dbReference>
<name>A0A286NWD2_9BACT</name>
<dbReference type="PANTHER" id="PTHR43424:SF1">
    <property type="entry name" value="LOCUS PUTATIVE PROTEIN 1-RELATED"/>
    <property type="match status" value="1"/>
</dbReference>
<feature type="transmembrane region" description="Helical" evidence="2">
    <location>
        <begin position="488"/>
        <end position="508"/>
    </location>
</feature>
<dbReference type="Pfam" id="PF13440">
    <property type="entry name" value="Polysacc_synt_3"/>
    <property type="match status" value="1"/>
</dbReference>
<dbReference type="NCBIfam" id="NF041871">
    <property type="entry name" value="Wzx_EPS"/>
    <property type="match status" value="1"/>
</dbReference>
<evidence type="ECO:0000256" key="1">
    <source>
        <dbReference type="SAM" id="MobiDB-lite"/>
    </source>
</evidence>
<feature type="transmembrane region" description="Helical" evidence="2">
    <location>
        <begin position="428"/>
        <end position="448"/>
    </location>
</feature>
<keyword evidence="2" id="KW-1133">Transmembrane helix</keyword>
<feature type="transmembrane region" description="Helical" evidence="2">
    <location>
        <begin position="190"/>
        <end position="208"/>
    </location>
</feature>
<feature type="transmembrane region" description="Helical" evidence="2">
    <location>
        <begin position="52"/>
        <end position="72"/>
    </location>
</feature>
<keyword evidence="2" id="KW-0812">Transmembrane</keyword>
<feature type="transmembrane region" description="Helical" evidence="2">
    <location>
        <begin position="290"/>
        <end position="312"/>
    </location>
</feature>
<dbReference type="EMBL" id="CP022203">
    <property type="protein sequence ID" value="ATB51477.1"/>
    <property type="molecule type" value="Genomic_DNA"/>
</dbReference>
<keyword evidence="4" id="KW-1185">Reference proteome</keyword>
<feature type="transmembrane region" description="Helical" evidence="2">
    <location>
        <begin position="367"/>
        <end position="387"/>
    </location>
</feature>
<feature type="transmembrane region" description="Helical" evidence="2">
    <location>
        <begin position="125"/>
        <end position="144"/>
    </location>
</feature>
<evidence type="ECO:0000313" key="4">
    <source>
        <dbReference type="Proteomes" id="UP000217343"/>
    </source>
</evidence>
<evidence type="ECO:0000256" key="2">
    <source>
        <dbReference type="SAM" id="Phobius"/>
    </source>
</evidence>
<feature type="compositionally biased region" description="Polar residues" evidence="1">
    <location>
        <begin position="23"/>
        <end position="33"/>
    </location>
</feature>
<feature type="transmembrane region" description="Helical" evidence="2">
    <location>
        <begin position="253"/>
        <end position="270"/>
    </location>
</feature>
<sequence length="534" mass="56635">MPPPLVFYAPGQSWPAPGPHAPTVNSPSHSISQDAGERERSHEAMGAVRNGLQLGGSLLATYAIAMGVRFLLPAHLGPESFGRFNYADSFSAVFFIATHLGLEMYIRKEVSRRPEHASDFFGSTLLLRLGLTAVLMGVMALVMAHFDEPAEVRQLVYVFALAQSLIIINASVAALLHAKGKVAGLSVSNIVTKLVWGGGLLAVAVAGLPLPWLAVPLVASEAVKLGVGWYLARAHMGLTFKVDVPATLKVLKASLPFFITGAALAANGRLDVMLLGMVASHEEVGWYGAAWNIAGLTFFLNPVFGWVLMPLASRAAERSEAELTRLTRRAMEGTLAVTVPMMMLIVLGAPLWVGLMGGAFAESAMPLRLMSPLFVLAFVTMNAGLWLTMTNREWWVTITSVIGSVGLIPLLNLLLIPLMSDALGNGGGAAGTALSMLLMEICVTISLLGRMGKAAFDGRLVSMIAKTAAICVAIVALDQTLLASLNPWVRLTVEAVLYIVAVLATGAVRPGEVLQVVRIARRRGQPAPEAAPTP</sequence>
<evidence type="ECO:0000313" key="3">
    <source>
        <dbReference type="EMBL" id="ATB51477.1"/>
    </source>
</evidence>
<feature type="region of interest" description="Disordered" evidence="1">
    <location>
        <begin position="13"/>
        <end position="44"/>
    </location>
</feature>
<dbReference type="KEGG" id="mmas:MYMAC_007140"/>
<feature type="transmembrane region" description="Helical" evidence="2">
    <location>
        <begin position="394"/>
        <end position="416"/>
    </location>
</feature>
<feature type="transmembrane region" description="Helical" evidence="2">
    <location>
        <begin position="156"/>
        <end position="178"/>
    </location>
</feature>